<dbReference type="CDD" id="cd00093">
    <property type="entry name" value="HTH_XRE"/>
    <property type="match status" value="1"/>
</dbReference>
<dbReference type="Pfam" id="PF01381">
    <property type="entry name" value="HTH_3"/>
    <property type="match status" value="1"/>
</dbReference>
<evidence type="ECO:0000313" key="3">
    <source>
        <dbReference type="Proteomes" id="UP000238196"/>
    </source>
</evidence>
<accession>A0A2S5KKX5</accession>
<evidence type="ECO:0000259" key="1">
    <source>
        <dbReference type="PROSITE" id="PS50943"/>
    </source>
</evidence>
<gene>
    <name evidence="2" type="ORF">C4K68_20405</name>
</gene>
<dbReference type="Gene3D" id="1.10.260.40">
    <property type="entry name" value="lambda repressor-like DNA-binding domains"/>
    <property type="match status" value="1"/>
</dbReference>
<proteinExistence type="predicted"/>
<comment type="caution">
    <text evidence="2">The sequence shown here is derived from an EMBL/GenBank/DDBJ whole genome shotgun (WGS) entry which is preliminary data.</text>
</comment>
<evidence type="ECO:0000313" key="2">
    <source>
        <dbReference type="EMBL" id="PPC75481.1"/>
    </source>
</evidence>
<organism evidence="2 3">
    <name type="scientific">Proteobacteria bacterium 228</name>
    <dbReference type="NCBI Taxonomy" id="2083153"/>
    <lineage>
        <taxon>Bacteria</taxon>
        <taxon>Pseudomonadati</taxon>
        <taxon>Pseudomonadota</taxon>
    </lineage>
</organism>
<feature type="domain" description="HTH cro/C1-type" evidence="1">
    <location>
        <begin position="28"/>
        <end position="83"/>
    </location>
</feature>
<dbReference type="GO" id="GO:0003677">
    <property type="term" value="F:DNA binding"/>
    <property type="evidence" value="ECO:0007669"/>
    <property type="project" value="InterPro"/>
</dbReference>
<dbReference type="AlphaFoldDB" id="A0A2S5KKX5"/>
<dbReference type="SUPFAM" id="SSF47413">
    <property type="entry name" value="lambda repressor-like DNA-binding domains"/>
    <property type="match status" value="1"/>
</dbReference>
<dbReference type="PROSITE" id="PS50943">
    <property type="entry name" value="HTH_CROC1"/>
    <property type="match status" value="1"/>
</dbReference>
<dbReference type="SMART" id="SM00530">
    <property type="entry name" value="HTH_XRE"/>
    <property type="match status" value="1"/>
</dbReference>
<reference evidence="2 3" key="1">
    <citation type="submission" date="2018-02" db="EMBL/GenBank/DDBJ databases">
        <title>novel marine gammaproteobacteria from coastal saline agro ecosystem.</title>
        <authorList>
            <person name="Krishnan R."/>
            <person name="Ramesh Kumar N."/>
        </authorList>
    </citation>
    <scope>NUCLEOTIDE SEQUENCE [LARGE SCALE GENOMIC DNA]</scope>
    <source>
        <strain evidence="2 3">228</strain>
    </source>
</reference>
<dbReference type="EMBL" id="PRLP01000090">
    <property type="protein sequence ID" value="PPC75481.1"/>
    <property type="molecule type" value="Genomic_DNA"/>
</dbReference>
<dbReference type="Proteomes" id="UP000238196">
    <property type="component" value="Unassembled WGS sequence"/>
</dbReference>
<name>A0A2S5KKX5_9PROT</name>
<dbReference type="InterPro" id="IPR001387">
    <property type="entry name" value="Cro/C1-type_HTH"/>
</dbReference>
<protein>
    <submittedName>
        <fullName evidence="2">Transcriptional regulator</fullName>
    </submittedName>
</protein>
<sequence>MNGEEREQLLIELVKRLALGTITEGELLKKLRIEVLGYNQEKYAKLTGISRRVLTSIESGEEGLSMATLNKAFKPFGLKMGLVPTNLHILKQAIQDLDESTS</sequence>
<dbReference type="InterPro" id="IPR010982">
    <property type="entry name" value="Lambda_DNA-bd_dom_sf"/>
</dbReference>
<dbReference type="OrthoDB" id="6240846at2"/>